<accession>D8TKZ0</accession>
<organism evidence="3">
    <name type="scientific">Volvox carteri f. nagariensis</name>
    <dbReference type="NCBI Taxonomy" id="3068"/>
    <lineage>
        <taxon>Eukaryota</taxon>
        <taxon>Viridiplantae</taxon>
        <taxon>Chlorophyta</taxon>
        <taxon>core chlorophytes</taxon>
        <taxon>Chlorophyceae</taxon>
        <taxon>CS clade</taxon>
        <taxon>Chlamydomonadales</taxon>
        <taxon>Volvocaceae</taxon>
        <taxon>Volvox</taxon>
    </lineage>
</organism>
<dbReference type="KEGG" id="vcn:VOLCADRAFT_87297"/>
<dbReference type="AlphaFoldDB" id="D8TKZ0"/>
<proteinExistence type="predicted"/>
<dbReference type="GeneID" id="9620154"/>
<evidence type="ECO:0000256" key="1">
    <source>
        <dbReference type="SAM" id="Coils"/>
    </source>
</evidence>
<evidence type="ECO:0000313" key="2">
    <source>
        <dbReference type="EMBL" id="EFJ51781.1"/>
    </source>
</evidence>
<feature type="coiled-coil region" evidence="1">
    <location>
        <begin position="67"/>
        <end position="94"/>
    </location>
</feature>
<dbReference type="RefSeq" id="XP_002947191.1">
    <property type="nucleotide sequence ID" value="XM_002947145.1"/>
</dbReference>
<sequence length="110" mass="12352">MNSSWMYRWYDDRWPDATSNASLNSAAGQQLLRALQEAQAQQAQTIAQQAQTIAQQAQIIAQLQATIAQRAQIIAQLQATIAQLQRDIKALQVAQQAPRWRGLLRLFSCC</sequence>
<gene>
    <name evidence="2" type="ORF">VOLCADRAFT_87297</name>
</gene>
<evidence type="ECO:0000313" key="3">
    <source>
        <dbReference type="Proteomes" id="UP000001058"/>
    </source>
</evidence>
<dbReference type="Proteomes" id="UP000001058">
    <property type="component" value="Unassembled WGS sequence"/>
</dbReference>
<keyword evidence="1" id="KW-0175">Coiled coil</keyword>
<keyword evidence="3" id="KW-1185">Reference proteome</keyword>
<reference evidence="2 3" key="1">
    <citation type="journal article" date="2010" name="Science">
        <title>Genomic analysis of organismal complexity in the multicellular green alga Volvox carteri.</title>
        <authorList>
            <person name="Prochnik S.E."/>
            <person name="Umen J."/>
            <person name="Nedelcu A.M."/>
            <person name="Hallmann A."/>
            <person name="Miller S.M."/>
            <person name="Nishii I."/>
            <person name="Ferris P."/>
            <person name="Kuo A."/>
            <person name="Mitros T."/>
            <person name="Fritz-Laylin L.K."/>
            <person name="Hellsten U."/>
            <person name="Chapman J."/>
            <person name="Simakov O."/>
            <person name="Rensing S.A."/>
            <person name="Terry A."/>
            <person name="Pangilinan J."/>
            <person name="Kapitonov V."/>
            <person name="Jurka J."/>
            <person name="Salamov A."/>
            <person name="Shapiro H."/>
            <person name="Schmutz J."/>
            <person name="Grimwood J."/>
            <person name="Lindquist E."/>
            <person name="Lucas S."/>
            <person name="Grigoriev I.V."/>
            <person name="Schmitt R."/>
            <person name="Kirk D."/>
            <person name="Rokhsar D.S."/>
        </authorList>
    </citation>
    <scope>NUCLEOTIDE SEQUENCE [LARGE SCALE GENOMIC DNA]</scope>
    <source>
        <strain evidence="3">f. Nagariensis / Eve</strain>
    </source>
</reference>
<protein>
    <submittedName>
        <fullName evidence="2">Uncharacterized protein</fullName>
    </submittedName>
</protein>
<name>D8TKZ0_VOLCA</name>
<dbReference type="EMBL" id="GL378326">
    <property type="protein sequence ID" value="EFJ51781.1"/>
    <property type="molecule type" value="Genomic_DNA"/>
</dbReference>
<dbReference type="InParanoid" id="D8TKZ0"/>